<feature type="transmembrane region" description="Helical" evidence="5">
    <location>
        <begin position="264"/>
        <end position="286"/>
    </location>
</feature>
<feature type="transmembrane region" description="Helical" evidence="5">
    <location>
        <begin position="45"/>
        <end position="62"/>
    </location>
</feature>
<dbReference type="Pfam" id="PF07690">
    <property type="entry name" value="MFS_1"/>
    <property type="match status" value="1"/>
</dbReference>
<dbReference type="GO" id="GO:0016020">
    <property type="term" value="C:membrane"/>
    <property type="evidence" value="ECO:0007669"/>
    <property type="project" value="UniProtKB-SubCell"/>
</dbReference>
<reference evidence="7" key="1">
    <citation type="submission" date="2006-01" db="EMBL/GenBank/DDBJ databases">
        <title>Genome of the cyst-dividing bacterium Ramlibacter tataouinensis.</title>
        <authorList>
            <person name="Barakat M."/>
            <person name="Ortet P."/>
            <person name="De Luca G."/>
            <person name="Jourlin-Castelli C."/>
            <person name="Ansaldi M."/>
            <person name="Py B."/>
            <person name="Fichant G."/>
            <person name="Coutinho P."/>
            <person name="Voulhoux R."/>
            <person name="Bastien O."/>
            <person name="Roy S."/>
            <person name="Marechal E."/>
            <person name="Henrissat B."/>
            <person name="Quentin Y."/>
            <person name="Noirot P."/>
            <person name="Filloux A."/>
            <person name="Mejean V."/>
            <person name="DuBow M."/>
            <person name="Barras F."/>
            <person name="Heulin T."/>
        </authorList>
    </citation>
    <scope>NUCLEOTIDE SEQUENCE [LARGE SCALE GENOMIC DNA]</scope>
    <source>
        <strain evidence="7">ATCC BAA-407 / DSM 14655 / LMG 21543 / TTB310</strain>
    </source>
</reference>
<feature type="transmembrane region" description="Helical" evidence="5">
    <location>
        <begin position="203"/>
        <end position="223"/>
    </location>
</feature>
<dbReference type="PATRIC" id="fig|365046.3.peg.2726"/>
<sequence length="349" mass="34213">MPSVKSHYGLGEQSLAVAMLAAGVGAIAALLQAGRIVARHGPRRVALAMGVLSAACIGALLASRSYGALLGVMLAYGASASLFDVAINAEASEIERRAARPLMSGFHGMFSLGGMVGAGAGSALAAAQVAAVPHLAGAALACSALVLAACARMLPRVDGGPQEGTPLSLPRGPLALLGLLAAIGLVAEGAMYDWSVLYLRQEIGTAAATAALGYTSFSAAMAAGRFGGDALRARLAPVAVLRGSGTLGALGMALALLVPHPAAVLVGFALVGLGFANIVPVLFSAASQVPGVSPAHGIAAVSSAGYLGMMAGPPAIGFIAEGRSLGAGLALVVLFAAAVALAARRALPR</sequence>
<dbReference type="SUPFAM" id="SSF103473">
    <property type="entry name" value="MFS general substrate transporter"/>
    <property type="match status" value="1"/>
</dbReference>
<dbReference type="InterPro" id="IPR051788">
    <property type="entry name" value="MFS_Transporter"/>
</dbReference>
<reference evidence="6 7" key="2">
    <citation type="journal article" date="2011" name="PLoS ONE">
        <title>The Cyst-Dividing Bacterium Ramlibacter tataouinensis TTB310 Genome Reveals a Well-Stocked Toolbox for Adaptation to a Desert Environment.</title>
        <authorList>
            <person name="De Luca G."/>
            <person name="Barakat M."/>
            <person name="Ortet P."/>
            <person name="Fochesato S."/>
            <person name="Jourlin-Castelli C."/>
            <person name="Ansaldi M."/>
            <person name="Py B."/>
            <person name="Fichant G."/>
            <person name="Coutinho P.M."/>
            <person name="Voulhoux R."/>
            <person name="Bastien O."/>
            <person name="Marechal E."/>
            <person name="Henrissat B."/>
            <person name="Quentin Y."/>
            <person name="Noirot P."/>
            <person name="Filloux A."/>
            <person name="Mejean V."/>
            <person name="Dubow M.S."/>
            <person name="Barras F."/>
            <person name="Barbe V."/>
            <person name="Weissenbach J."/>
            <person name="Mihalcescu I."/>
            <person name="Vermeglio A."/>
            <person name="Achouak W."/>
            <person name="Heulin T."/>
        </authorList>
    </citation>
    <scope>NUCLEOTIDE SEQUENCE [LARGE SCALE GENOMIC DNA]</scope>
    <source>
        <strain evidence="7">ATCC BAA-407 / DSM 14655 / LMG 21543 / TTB310</strain>
    </source>
</reference>
<dbReference type="EMBL" id="CP000245">
    <property type="protein sequence ID" value="AEG93767.1"/>
    <property type="molecule type" value="Genomic_DNA"/>
</dbReference>
<keyword evidence="4 5" id="KW-0472">Membrane</keyword>
<feature type="transmembrane region" description="Helical" evidence="5">
    <location>
        <begin position="298"/>
        <end position="319"/>
    </location>
</feature>
<comment type="subcellular location">
    <subcellularLocation>
        <location evidence="1">Membrane</location>
        <topology evidence="1">Multi-pass membrane protein</topology>
    </subcellularLocation>
</comment>
<evidence type="ECO:0000313" key="7">
    <source>
        <dbReference type="Proteomes" id="UP000008385"/>
    </source>
</evidence>
<keyword evidence="7" id="KW-1185">Reference proteome</keyword>
<evidence type="ECO:0000256" key="1">
    <source>
        <dbReference type="ARBA" id="ARBA00004141"/>
    </source>
</evidence>
<keyword evidence="3 5" id="KW-1133">Transmembrane helix</keyword>
<feature type="transmembrane region" description="Helical" evidence="5">
    <location>
        <begin position="108"/>
        <end position="129"/>
    </location>
</feature>
<dbReference type="CDD" id="cd17393">
    <property type="entry name" value="MFS_MosC_like"/>
    <property type="match status" value="1"/>
</dbReference>
<feature type="transmembrane region" description="Helical" evidence="5">
    <location>
        <begin position="235"/>
        <end position="258"/>
    </location>
</feature>
<evidence type="ECO:0000256" key="2">
    <source>
        <dbReference type="ARBA" id="ARBA00022692"/>
    </source>
</evidence>
<organism evidence="6 7">
    <name type="scientific">Ramlibacter tataouinensis (strain ATCC BAA-407 / DSM 14655 / LMG 21543 / TTB310)</name>
    <dbReference type="NCBI Taxonomy" id="365046"/>
    <lineage>
        <taxon>Bacteria</taxon>
        <taxon>Pseudomonadati</taxon>
        <taxon>Pseudomonadota</taxon>
        <taxon>Betaproteobacteria</taxon>
        <taxon>Burkholderiales</taxon>
        <taxon>Comamonadaceae</taxon>
        <taxon>Ramlibacter</taxon>
    </lineage>
</organism>
<dbReference type="InterPro" id="IPR011701">
    <property type="entry name" value="MFS"/>
</dbReference>
<dbReference type="PANTHER" id="PTHR23514:SF13">
    <property type="entry name" value="INNER MEMBRANE PROTEIN YBJJ"/>
    <property type="match status" value="1"/>
</dbReference>
<dbReference type="InterPro" id="IPR036259">
    <property type="entry name" value="MFS_trans_sf"/>
</dbReference>
<feature type="transmembrane region" description="Helical" evidence="5">
    <location>
        <begin position="325"/>
        <end position="343"/>
    </location>
</feature>
<feature type="transmembrane region" description="Helical" evidence="5">
    <location>
        <begin position="68"/>
        <end position="87"/>
    </location>
</feature>
<feature type="transmembrane region" description="Helical" evidence="5">
    <location>
        <begin position="135"/>
        <end position="154"/>
    </location>
</feature>
<dbReference type="Gene3D" id="1.20.1250.20">
    <property type="entry name" value="MFS general substrate transporter like domains"/>
    <property type="match status" value="1"/>
</dbReference>
<dbReference type="KEGG" id="rta:Rta_26660"/>
<proteinExistence type="predicted"/>
<gene>
    <name evidence="6" type="ordered locus">Rta_26660</name>
</gene>
<evidence type="ECO:0000256" key="3">
    <source>
        <dbReference type="ARBA" id="ARBA00022989"/>
    </source>
</evidence>
<dbReference type="HOGENOM" id="CLU_035309_1_1_4"/>
<accession>F5Y4C0</accession>
<name>F5Y4C0_RAMTT</name>
<dbReference type="eggNOG" id="COG0738">
    <property type="taxonomic scope" value="Bacteria"/>
</dbReference>
<evidence type="ECO:0000313" key="6">
    <source>
        <dbReference type="EMBL" id="AEG93767.1"/>
    </source>
</evidence>
<dbReference type="PANTHER" id="PTHR23514">
    <property type="entry name" value="BYPASS OF STOP CODON PROTEIN 6"/>
    <property type="match status" value="1"/>
</dbReference>
<evidence type="ECO:0000256" key="4">
    <source>
        <dbReference type="ARBA" id="ARBA00023136"/>
    </source>
</evidence>
<protein>
    <submittedName>
        <fullName evidence="6">Candidate transporter</fullName>
    </submittedName>
</protein>
<keyword evidence="2 5" id="KW-0812">Transmembrane</keyword>
<dbReference type="Proteomes" id="UP000008385">
    <property type="component" value="Chromosome"/>
</dbReference>
<dbReference type="STRING" id="365046.Rta_26660"/>
<dbReference type="GO" id="GO:0022857">
    <property type="term" value="F:transmembrane transporter activity"/>
    <property type="evidence" value="ECO:0007669"/>
    <property type="project" value="InterPro"/>
</dbReference>
<dbReference type="AlphaFoldDB" id="F5Y4C0"/>
<feature type="transmembrane region" description="Helical" evidence="5">
    <location>
        <begin position="174"/>
        <end position="191"/>
    </location>
</feature>
<evidence type="ECO:0000256" key="5">
    <source>
        <dbReference type="SAM" id="Phobius"/>
    </source>
</evidence>
<feature type="transmembrane region" description="Helical" evidence="5">
    <location>
        <begin position="15"/>
        <end position="33"/>
    </location>
</feature>